<evidence type="ECO:0000313" key="1">
    <source>
        <dbReference type="EMBL" id="CAB4830331.1"/>
    </source>
</evidence>
<dbReference type="PANTHER" id="PTHR43649:SF12">
    <property type="entry name" value="DIACETYLCHITOBIOSE BINDING PROTEIN DASA"/>
    <property type="match status" value="1"/>
</dbReference>
<dbReference type="SUPFAM" id="SSF53850">
    <property type="entry name" value="Periplasmic binding protein-like II"/>
    <property type="match status" value="1"/>
</dbReference>
<dbReference type="EMBL" id="CAFABF010000049">
    <property type="protein sequence ID" value="CAB4830331.1"/>
    <property type="molecule type" value="Genomic_DNA"/>
</dbReference>
<name>A0A6J7ABT6_9ZZZZ</name>
<dbReference type="PANTHER" id="PTHR43649">
    <property type="entry name" value="ARABINOSE-BINDING PROTEIN-RELATED"/>
    <property type="match status" value="1"/>
</dbReference>
<protein>
    <submittedName>
        <fullName evidence="1">Unannotated protein</fullName>
    </submittedName>
</protein>
<organism evidence="1">
    <name type="scientific">freshwater metagenome</name>
    <dbReference type="NCBI Taxonomy" id="449393"/>
    <lineage>
        <taxon>unclassified sequences</taxon>
        <taxon>metagenomes</taxon>
        <taxon>ecological metagenomes</taxon>
    </lineage>
</organism>
<reference evidence="1" key="1">
    <citation type="submission" date="2020-05" db="EMBL/GenBank/DDBJ databases">
        <authorList>
            <person name="Chiriac C."/>
            <person name="Salcher M."/>
            <person name="Ghai R."/>
            <person name="Kavagutti S V."/>
        </authorList>
    </citation>
    <scope>NUCLEOTIDE SEQUENCE</scope>
</reference>
<dbReference type="Pfam" id="PF01547">
    <property type="entry name" value="SBP_bac_1"/>
    <property type="match status" value="1"/>
</dbReference>
<gene>
    <name evidence="1" type="ORF">UFOPK3167_00945</name>
</gene>
<sequence length="431" mass="46209">MKKSIYQTWGATAAAFAMVSASIVAGSPASAATKTTITYWTHVNGPTNVFEKDLIAQYQKANPTVKVNYLPVEWGVLPTKLKTSIAGGGGPDLFNFFGGYASELISKKMVSPVDFSAFGLKNGKKDLLRDYLPAVVNGFSAGATVYGIPHEVSNHVFWINTDQFAAAGLSAADYPKTYDDVIRVGKILQAKPSGGLKEALVMPQYNAIRETLTLQMMARQAGGSLFSADGKKPQLDSASVVRALQMWGDLANAHGLNQPALGPTASNYPEDLFGAGTAAMNNTGGPWVVKVLSDTYPTIKYKVLQQPTFKGGVQAGGTLYGFGLFVPSTSKQKAAAWKFASFLQSKGQDYFDKTGVWLGDNKTFKSAATKAYPSWSAFATNFAAGEFLPPIVKYSELIDVIDRAIQRVVLEKKSASESLAIAQSEALLLMR</sequence>
<accession>A0A6J7ABT6</accession>
<dbReference type="Gene3D" id="3.40.190.10">
    <property type="entry name" value="Periplasmic binding protein-like II"/>
    <property type="match status" value="1"/>
</dbReference>
<dbReference type="InterPro" id="IPR050490">
    <property type="entry name" value="Bact_solute-bd_prot1"/>
</dbReference>
<proteinExistence type="predicted"/>
<dbReference type="AlphaFoldDB" id="A0A6J7ABT6"/>
<dbReference type="InterPro" id="IPR006059">
    <property type="entry name" value="SBP"/>
</dbReference>